<evidence type="ECO:0000313" key="2">
    <source>
        <dbReference type="Proteomes" id="UP000005730"/>
    </source>
</evidence>
<dbReference type="AlphaFoldDB" id="H0UN71"/>
<dbReference type="STRING" id="926567.TheveDRAFT_1235"/>
<keyword evidence="2" id="KW-1185">Reference proteome</keyword>
<gene>
    <name evidence="1" type="ORF">TheveDRAFT_1235</name>
</gene>
<dbReference type="EMBL" id="CM001377">
    <property type="protein sequence ID" value="EHM10356.1"/>
    <property type="molecule type" value="Genomic_DNA"/>
</dbReference>
<proteinExistence type="predicted"/>
<sequence>MGLGGSVPLPIGNLKKICPGGEGLPGLFCGFVAVTSF</sequence>
<name>H0UN71_9BACT</name>
<dbReference type="HOGENOM" id="CLU_3349821_0_0_0"/>
<organism evidence="1 2">
    <name type="scientific">Thermanaerovibrio velox DSM 12556</name>
    <dbReference type="NCBI Taxonomy" id="926567"/>
    <lineage>
        <taxon>Bacteria</taxon>
        <taxon>Thermotogati</taxon>
        <taxon>Synergistota</taxon>
        <taxon>Synergistia</taxon>
        <taxon>Synergistales</taxon>
        <taxon>Synergistaceae</taxon>
        <taxon>Thermanaerovibrio</taxon>
    </lineage>
</organism>
<evidence type="ECO:0000313" key="1">
    <source>
        <dbReference type="EMBL" id="EHM10356.1"/>
    </source>
</evidence>
<dbReference type="Proteomes" id="UP000005730">
    <property type="component" value="Chromosome"/>
</dbReference>
<protein>
    <submittedName>
        <fullName evidence="1">Uncharacterized protein</fullName>
    </submittedName>
</protein>
<reference evidence="1 2" key="1">
    <citation type="submission" date="2011-10" db="EMBL/GenBank/DDBJ databases">
        <title>The Noncontiguous Finished genome of Thermanaerovibrio velox DSM 12556.</title>
        <authorList>
            <consortium name="US DOE Joint Genome Institute (JGI-PGF)"/>
            <person name="Lucas S."/>
            <person name="Copeland A."/>
            <person name="Lapidus A."/>
            <person name="Glavina del Rio T."/>
            <person name="Dalin E."/>
            <person name="Tice H."/>
            <person name="Bruce D."/>
            <person name="Goodwin L."/>
            <person name="Pitluck S."/>
            <person name="Peters L."/>
            <person name="Mikhailova N."/>
            <person name="Teshima H."/>
            <person name="Kyrpides N."/>
            <person name="Mavromatis K."/>
            <person name="Ivanova N."/>
            <person name="Markowitz V."/>
            <person name="Cheng J.-F."/>
            <person name="Hugenholtz P."/>
            <person name="Woyke T."/>
            <person name="Wu D."/>
            <person name="Spring S."/>
            <person name="Brambilla E.-M."/>
            <person name="Klenk H.-P."/>
            <person name="Eisen J.A."/>
        </authorList>
    </citation>
    <scope>NUCLEOTIDE SEQUENCE [LARGE SCALE GENOMIC DNA]</scope>
    <source>
        <strain evidence="1 2">DSM 12556</strain>
    </source>
</reference>
<accession>H0UN71</accession>